<dbReference type="InterPro" id="IPR001087">
    <property type="entry name" value="GDSL"/>
</dbReference>
<dbReference type="PANTHER" id="PTHR43695">
    <property type="entry name" value="PUTATIVE (AFU_ORTHOLOGUE AFUA_2G17250)-RELATED"/>
    <property type="match status" value="1"/>
</dbReference>
<organism evidence="3 4">
    <name type="scientific">Natranaerovirga hydrolytica</name>
    <dbReference type="NCBI Taxonomy" id="680378"/>
    <lineage>
        <taxon>Bacteria</taxon>
        <taxon>Bacillati</taxon>
        <taxon>Bacillota</taxon>
        <taxon>Clostridia</taxon>
        <taxon>Lachnospirales</taxon>
        <taxon>Natranaerovirgaceae</taxon>
        <taxon>Natranaerovirga</taxon>
    </lineage>
</organism>
<dbReference type="CDD" id="cd01821">
    <property type="entry name" value="Rhamnogalacturan_acetylesterase_like"/>
    <property type="match status" value="1"/>
</dbReference>
<comment type="caution">
    <text evidence="3">The sequence shown here is derived from an EMBL/GenBank/DDBJ whole genome shotgun (WGS) entry which is preliminary data.</text>
</comment>
<evidence type="ECO:0000256" key="2">
    <source>
        <dbReference type="ARBA" id="ARBA00022801"/>
    </source>
</evidence>
<dbReference type="Proteomes" id="UP000294545">
    <property type="component" value="Unassembled WGS sequence"/>
</dbReference>
<keyword evidence="2" id="KW-0378">Hydrolase</keyword>
<dbReference type="SUPFAM" id="SSF52266">
    <property type="entry name" value="SGNH hydrolase"/>
    <property type="match status" value="1"/>
</dbReference>
<sequence length="226" mass="26109">MPKTKIFLAGDSTIAFNDITSYPQTGWGQVINLYLKDYVCVKNYAKNGRSSKSFINEGLLDEIDAHITENDILLIQFGHNDQKEDDTKRTEPFTSYQYYLSQYIEVAKKHNAYPVLITPLYRRYFNEDGSIMDNVHFDFPTAMIELAHRLDVPYIDLCHKSKQLYEKLGDRHSKALFMHLPKNKYKNYPDGIIDDTHLNYEGAVTIAGLVSEGLKELGHLYNEIVK</sequence>
<dbReference type="InterPro" id="IPR037459">
    <property type="entry name" value="RhgT-like"/>
</dbReference>
<dbReference type="EMBL" id="SMGQ01000013">
    <property type="protein sequence ID" value="TCK92835.1"/>
    <property type="molecule type" value="Genomic_DNA"/>
</dbReference>
<accession>A0A4R1MK41</accession>
<comment type="similarity">
    <text evidence="1">Belongs to the 'GDSL' lipolytic enzyme family.</text>
</comment>
<evidence type="ECO:0000313" key="4">
    <source>
        <dbReference type="Proteomes" id="UP000294545"/>
    </source>
</evidence>
<dbReference type="GO" id="GO:0016787">
    <property type="term" value="F:hydrolase activity"/>
    <property type="evidence" value="ECO:0007669"/>
    <property type="project" value="UniProtKB-KW"/>
</dbReference>
<reference evidence="3 4" key="1">
    <citation type="submission" date="2019-03" db="EMBL/GenBank/DDBJ databases">
        <title>Genomic Encyclopedia of Type Strains, Phase IV (KMG-IV): sequencing the most valuable type-strain genomes for metagenomic binning, comparative biology and taxonomic classification.</title>
        <authorList>
            <person name="Goeker M."/>
        </authorList>
    </citation>
    <scope>NUCLEOTIDE SEQUENCE [LARGE SCALE GENOMIC DNA]</scope>
    <source>
        <strain evidence="3 4">DSM 24176</strain>
    </source>
</reference>
<dbReference type="AlphaFoldDB" id="A0A4R1MK41"/>
<protein>
    <submittedName>
        <fullName evidence="3">Lysophospholipase L1-like esterase</fullName>
    </submittedName>
</protein>
<gene>
    <name evidence="3" type="ORF">EDC19_1991</name>
</gene>
<proteinExistence type="inferred from homology"/>
<name>A0A4R1MK41_9FIRM</name>
<evidence type="ECO:0000313" key="3">
    <source>
        <dbReference type="EMBL" id="TCK92835.1"/>
    </source>
</evidence>
<keyword evidence="4" id="KW-1185">Reference proteome</keyword>
<dbReference type="Pfam" id="PF00657">
    <property type="entry name" value="Lipase_GDSL"/>
    <property type="match status" value="1"/>
</dbReference>
<dbReference type="Gene3D" id="3.40.50.1110">
    <property type="entry name" value="SGNH hydrolase"/>
    <property type="match status" value="1"/>
</dbReference>
<evidence type="ECO:0000256" key="1">
    <source>
        <dbReference type="ARBA" id="ARBA00008668"/>
    </source>
</evidence>
<dbReference type="RefSeq" id="WP_132282693.1">
    <property type="nucleotide sequence ID" value="NZ_SMGQ01000013.1"/>
</dbReference>
<dbReference type="PANTHER" id="PTHR43695:SF1">
    <property type="entry name" value="RHAMNOGALACTURONAN ACETYLESTERASE"/>
    <property type="match status" value="1"/>
</dbReference>
<dbReference type="InterPro" id="IPR036514">
    <property type="entry name" value="SGNH_hydro_sf"/>
</dbReference>
<dbReference type="OrthoDB" id="9807041at2"/>